<evidence type="ECO:0000256" key="4">
    <source>
        <dbReference type="ARBA" id="ARBA00022741"/>
    </source>
</evidence>
<evidence type="ECO:0000256" key="3">
    <source>
        <dbReference type="ARBA" id="ARBA00022723"/>
    </source>
</evidence>
<comment type="cofactor">
    <cofactor evidence="10">
        <name>Mg(2+)</name>
        <dbReference type="ChEBI" id="CHEBI:18420"/>
    </cofactor>
    <text evidence="10">Binds 1 Mg(2+) ion per subunit.</text>
</comment>
<keyword evidence="5 10" id="KW-0378">Hydrolase</keyword>
<comment type="catalytic activity">
    <reaction evidence="8 10">
        <text>dITP + H2O = dIMP + diphosphate + H(+)</text>
        <dbReference type="Rhea" id="RHEA:28342"/>
        <dbReference type="ChEBI" id="CHEBI:15377"/>
        <dbReference type="ChEBI" id="CHEBI:15378"/>
        <dbReference type="ChEBI" id="CHEBI:33019"/>
        <dbReference type="ChEBI" id="CHEBI:61194"/>
        <dbReference type="ChEBI" id="CHEBI:61382"/>
        <dbReference type="EC" id="3.6.1.66"/>
    </reaction>
</comment>
<dbReference type="GO" id="GO:0005829">
    <property type="term" value="C:cytosol"/>
    <property type="evidence" value="ECO:0007669"/>
    <property type="project" value="TreeGrafter"/>
</dbReference>
<dbReference type="GO" id="GO:0009117">
    <property type="term" value="P:nucleotide metabolic process"/>
    <property type="evidence" value="ECO:0007669"/>
    <property type="project" value="UniProtKB-KW"/>
</dbReference>
<dbReference type="Gene3D" id="3.90.950.10">
    <property type="match status" value="1"/>
</dbReference>
<feature type="binding site" evidence="10">
    <location>
        <position position="190"/>
    </location>
    <ligand>
        <name>substrate</name>
    </ligand>
</feature>
<dbReference type="InterPro" id="IPR029001">
    <property type="entry name" value="ITPase-like_fam"/>
</dbReference>
<proteinExistence type="inferred from homology"/>
<gene>
    <name evidence="11" type="ORF">HDF10_002228</name>
</gene>
<sequence>MPQSPPILYLATTNPGKLRDFAAAASPQITLAPLPNLKQILAPAEDEPTFEGNARLKAIYYSLHAPNEIVLADDSGLEVDALHGAPGVRSARYAEDHNFAPTDSAPLTPDERNNLYLIMNLTDIPLTERSARYHCVLAAARNGHILAIAHGAVEGEILTAPRGTDGFGYDPLFYLPAQHKTMAELDTTTKLTFSHRGRAFASLLDELAPYLEPHA</sequence>
<protein>
    <recommendedName>
        <fullName evidence="10">dITP/XTP pyrophosphatase</fullName>
        <ecNumber evidence="10">3.6.1.66</ecNumber>
    </recommendedName>
    <alternativeName>
        <fullName evidence="10">Non-canonical purine NTP pyrophosphatase</fullName>
    </alternativeName>
    <alternativeName>
        <fullName evidence="10">Non-standard purine NTP pyrophosphatase</fullName>
    </alternativeName>
    <alternativeName>
        <fullName evidence="10">Nucleoside-triphosphate diphosphatase</fullName>
    </alternativeName>
    <alternativeName>
        <fullName evidence="10">Nucleoside-triphosphate pyrophosphatase</fullName>
        <shortName evidence="10">NTPase</shortName>
    </alternativeName>
</protein>
<dbReference type="FunFam" id="3.90.950.10:FF:000001">
    <property type="entry name" value="dITP/XTP pyrophosphatase"/>
    <property type="match status" value="1"/>
</dbReference>
<dbReference type="GO" id="GO:0009146">
    <property type="term" value="P:purine nucleoside triphosphate catabolic process"/>
    <property type="evidence" value="ECO:0007669"/>
    <property type="project" value="UniProtKB-UniRule"/>
</dbReference>
<feature type="binding site" evidence="10">
    <location>
        <position position="74"/>
    </location>
    <ligand>
        <name>Mg(2+)</name>
        <dbReference type="ChEBI" id="CHEBI:18420"/>
    </ligand>
</feature>
<evidence type="ECO:0000256" key="5">
    <source>
        <dbReference type="ARBA" id="ARBA00022801"/>
    </source>
</evidence>
<dbReference type="GO" id="GO:0046872">
    <property type="term" value="F:metal ion binding"/>
    <property type="evidence" value="ECO:0007669"/>
    <property type="project" value="UniProtKB-KW"/>
</dbReference>
<dbReference type="GO" id="GO:0035870">
    <property type="term" value="F:dITP diphosphatase activity"/>
    <property type="evidence" value="ECO:0007669"/>
    <property type="project" value="UniProtKB-UniRule"/>
</dbReference>
<keyword evidence="4 10" id="KW-0547">Nucleotide-binding</keyword>
<feature type="binding site" evidence="10">
    <location>
        <begin position="12"/>
        <end position="17"/>
    </location>
    <ligand>
        <name>substrate</name>
    </ligand>
</feature>
<evidence type="ECO:0000256" key="10">
    <source>
        <dbReference type="HAMAP-Rule" id="MF_01405"/>
    </source>
</evidence>
<dbReference type="Pfam" id="PF01725">
    <property type="entry name" value="Ham1p_like"/>
    <property type="match status" value="1"/>
</dbReference>
<evidence type="ECO:0000313" key="11">
    <source>
        <dbReference type="EMBL" id="MBB5344249.1"/>
    </source>
</evidence>
<accession>A0A7W8JAB8</accession>
<dbReference type="SUPFAM" id="SSF52972">
    <property type="entry name" value="ITPase-like"/>
    <property type="match status" value="1"/>
</dbReference>
<dbReference type="GO" id="GO:0000166">
    <property type="term" value="F:nucleotide binding"/>
    <property type="evidence" value="ECO:0007669"/>
    <property type="project" value="UniProtKB-KW"/>
</dbReference>
<reference evidence="11 12" key="1">
    <citation type="submission" date="2020-08" db="EMBL/GenBank/DDBJ databases">
        <title>Genomic Encyclopedia of Type Strains, Phase IV (KMG-V): Genome sequencing to study the core and pangenomes of soil and plant-associated prokaryotes.</title>
        <authorList>
            <person name="Whitman W."/>
        </authorList>
    </citation>
    <scope>NUCLEOTIDE SEQUENCE [LARGE SCALE GENOMIC DNA]</scope>
    <source>
        <strain evidence="11 12">M8US30</strain>
    </source>
</reference>
<dbReference type="GO" id="GO:0017111">
    <property type="term" value="F:ribonucleoside triphosphate phosphatase activity"/>
    <property type="evidence" value="ECO:0007669"/>
    <property type="project" value="InterPro"/>
</dbReference>
<keyword evidence="3 10" id="KW-0479">Metal-binding</keyword>
<feature type="binding site" evidence="10">
    <location>
        <begin position="167"/>
        <end position="170"/>
    </location>
    <ligand>
        <name>substrate</name>
    </ligand>
</feature>
<feature type="binding site" evidence="10">
    <location>
        <begin position="195"/>
        <end position="196"/>
    </location>
    <ligand>
        <name>substrate</name>
    </ligand>
</feature>
<dbReference type="EC" id="3.6.1.66" evidence="10"/>
<dbReference type="HAMAP" id="MF_01405">
    <property type="entry name" value="Non_canon_purine_NTPase"/>
    <property type="match status" value="1"/>
</dbReference>
<dbReference type="PANTHER" id="PTHR11067">
    <property type="entry name" value="INOSINE TRIPHOSPHATE PYROPHOSPHATASE/HAM1 PROTEIN"/>
    <property type="match status" value="1"/>
</dbReference>
<comment type="caution">
    <text evidence="10">Lacks conserved residue(s) required for the propagation of feature annotation.</text>
</comment>
<organism evidence="11 12">
    <name type="scientific">Tunturiibacter lichenicola</name>
    <dbReference type="NCBI Taxonomy" id="2051959"/>
    <lineage>
        <taxon>Bacteria</taxon>
        <taxon>Pseudomonadati</taxon>
        <taxon>Acidobacteriota</taxon>
        <taxon>Terriglobia</taxon>
        <taxon>Terriglobales</taxon>
        <taxon>Acidobacteriaceae</taxon>
        <taxon>Tunturiibacter</taxon>
    </lineage>
</organism>
<evidence type="ECO:0000256" key="6">
    <source>
        <dbReference type="ARBA" id="ARBA00022842"/>
    </source>
</evidence>
<dbReference type="Proteomes" id="UP000569092">
    <property type="component" value="Unassembled WGS sequence"/>
</dbReference>
<dbReference type="GO" id="GO:0036222">
    <property type="term" value="F:XTP diphosphatase activity"/>
    <property type="evidence" value="ECO:0007669"/>
    <property type="project" value="UniProtKB-UniRule"/>
</dbReference>
<keyword evidence="6 10" id="KW-0460">Magnesium</keyword>
<comment type="subunit">
    <text evidence="2 10">Homodimer.</text>
</comment>
<dbReference type="InterPro" id="IPR020922">
    <property type="entry name" value="dITP/XTP_pyrophosphatase"/>
</dbReference>
<evidence type="ECO:0000256" key="7">
    <source>
        <dbReference type="ARBA" id="ARBA00023080"/>
    </source>
</evidence>
<feature type="active site" description="Proton acceptor" evidence="10">
    <location>
        <position position="74"/>
    </location>
</feature>
<comment type="function">
    <text evidence="10">Pyrophosphatase that catalyzes the hydrolysis of nucleoside triphosphates to their monophosphate derivatives, with a high preference for the non-canonical purine nucleotides XTP (xanthosine triphosphate), dITP (deoxyinosine triphosphate) and ITP. Seems to function as a house-cleaning enzyme that removes non-canonical purine nucleotides from the nucleotide pool, thus preventing their incorporation into DNA/RNA and avoiding chromosomal lesions.</text>
</comment>
<comment type="catalytic activity">
    <reaction evidence="9 10">
        <text>XTP + H2O = XMP + diphosphate + H(+)</text>
        <dbReference type="Rhea" id="RHEA:28610"/>
        <dbReference type="ChEBI" id="CHEBI:15377"/>
        <dbReference type="ChEBI" id="CHEBI:15378"/>
        <dbReference type="ChEBI" id="CHEBI:33019"/>
        <dbReference type="ChEBI" id="CHEBI:57464"/>
        <dbReference type="ChEBI" id="CHEBI:61314"/>
        <dbReference type="EC" id="3.6.1.66"/>
    </reaction>
</comment>
<evidence type="ECO:0000256" key="9">
    <source>
        <dbReference type="ARBA" id="ARBA00052017"/>
    </source>
</evidence>
<name>A0A7W8JAB8_9BACT</name>
<evidence type="ECO:0000256" key="1">
    <source>
        <dbReference type="ARBA" id="ARBA00008023"/>
    </source>
</evidence>
<dbReference type="EMBL" id="JACHDZ010000003">
    <property type="protein sequence ID" value="MBB5344249.1"/>
    <property type="molecule type" value="Genomic_DNA"/>
</dbReference>
<dbReference type="GO" id="GO:0036220">
    <property type="term" value="F:ITP diphosphatase activity"/>
    <property type="evidence" value="ECO:0007669"/>
    <property type="project" value="UniProtKB-UniRule"/>
</dbReference>
<comment type="similarity">
    <text evidence="1 10">Belongs to the HAM1 NTPase family.</text>
</comment>
<comment type="caution">
    <text evidence="11">The sequence shown here is derived from an EMBL/GenBank/DDBJ whole genome shotgun (WGS) entry which is preliminary data.</text>
</comment>
<dbReference type="AlphaFoldDB" id="A0A7W8JAB8"/>
<dbReference type="CDD" id="cd00515">
    <property type="entry name" value="HAM1"/>
    <property type="match status" value="1"/>
</dbReference>
<keyword evidence="7 10" id="KW-0546">Nucleotide metabolism</keyword>
<evidence type="ECO:0000256" key="2">
    <source>
        <dbReference type="ARBA" id="ARBA00011738"/>
    </source>
</evidence>
<evidence type="ECO:0000313" key="12">
    <source>
        <dbReference type="Proteomes" id="UP000569092"/>
    </source>
</evidence>
<dbReference type="PANTHER" id="PTHR11067:SF9">
    <property type="entry name" value="INOSINE TRIPHOSPHATE PYROPHOSPHATASE"/>
    <property type="match status" value="1"/>
</dbReference>
<feature type="binding site" evidence="10">
    <location>
        <position position="75"/>
    </location>
    <ligand>
        <name>substrate</name>
    </ligand>
</feature>
<dbReference type="InterPro" id="IPR002637">
    <property type="entry name" value="RdgB/HAM1"/>
</dbReference>
<evidence type="ECO:0000256" key="8">
    <source>
        <dbReference type="ARBA" id="ARBA00051875"/>
    </source>
</evidence>
<comment type="catalytic activity">
    <reaction evidence="10">
        <text>ITP + H2O = IMP + diphosphate + H(+)</text>
        <dbReference type="Rhea" id="RHEA:29399"/>
        <dbReference type="ChEBI" id="CHEBI:15377"/>
        <dbReference type="ChEBI" id="CHEBI:15378"/>
        <dbReference type="ChEBI" id="CHEBI:33019"/>
        <dbReference type="ChEBI" id="CHEBI:58053"/>
        <dbReference type="ChEBI" id="CHEBI:61402"/>
        <dbReference type="EC" id="3.6.1.66"/>
    </reaction>
</comment>